<gene>
    <name evidence="1" type="ORF">DFR79_1021</name>
</gene>
<accession>A0A4R6M0C9</accession>
<comment type="caution">
    <text evidence="1">The sequence shown here is derived from an EMBL/GenBank/DDBJ whole genome shotgun (WGS) entry which is preliminary data.</text>
</comment>
<dbReference type="AlphaFoldDB" id="A0A4R6M0C9"/>
<protein>
    <submittedName>
        <fullName evidence="1">Uncharacterized protein</fullName>
    </submittedName>
</protein>
<evidence type="ECO:0000313" key="1">
    <source>
        <dbReference type="EMBL" id="TDO94628.1"/>
    </source>
</evidence>
<name>A0A4R6M0C9_9FIRM</name>
<feature type="non-terminal residue" evidence="1">
    <location>
        <position position="1"/>
    </location>
</feature>
<evidence type="ECO:0000313" key="2">
    <source>
        <dbReference type="Proteomes" id="UP000295064"/>
    </source>
</evidence>
<dbReference type="Proteomes" id="UP000295064">
    <property type="component" value="Unassembled WGS sequence"/>
</dbReference>
<organism evidence="1 2">
    <name type="scientific">Halanaerobium saccharolyticum</name>
    <dbReference type="NCBI Taxonomy" id="43595"/>
    <lineage>
        <taxon>Bacteria</taxon>
        <taxon>Bacillati</taxon>
        <taxon>Bacillota</taxon>
        <taxon>Clostridia</taxon>
        <taxon>Halanaerobiales</taxon>
        <taxon>Halanaerobiaceae</taxon>
        <taxon>Halanaerobium</taxon>
    </lineage>
</organism>
<proteinExistence type="predicted"/>
<sequence length="39" mass="4428">GEGFLHLMQISNLTTMITINIFKKTIRFDVTKFTLGGKI</sequence>
<reference evidence="1 2" key="1">
    <citation type="submission" date="2019-03" db="EMBL/GenBank/DDBJ databases">
        <title>Subsurface microbial communities from deep shales in Ohio and West Virginia, USA.</title>
        <authorList>
            <person name="Wrighton K."/>
        </authorList>
    </citation>
    <scope>NUCLEOTIDE SEQUENCE [LARGE SCALE GENOMIC DNA]</scope>
    <source>
        <strain evidence="1 2">MA284_T2</strain>
    </source>
</reference>
<dbReference type="EMBL" id="SNWX01000002">
    <property type="protein sequence ID" value="TDO94628.1"/>
    <property type="molecule type" value="Genomic_DNA"/>
</dbReference>